<dbReference type="GO" id="GO:0009279">
    <property type="term" value="C:cell outer membrane"/>
    <property type="evidence" value="ECO:0007669"/>
    <property type="project" value="UniProtKB-SubCell"/>
</dbReference>
<dbReference type="EMBL" id="VMRG01000001">
    <property type="protein sequence ID" value="KAA6232828.1"/>
    <property type="molecule type" value="Genomic_DNA"/>
</dbReference>
<evidence type="ECO:0000313" key="11">
    <source>
        <dbReference type="EMBL" id="KAA6232828.1"/>
    </source>
</evidence>
<evidence type="ECO:0000256" key="6">
    <source>
        <dbReference type="ARBA" id="ARBA00023288"/>
    </source>
</evidence>
<dbReference type="EMBL" id="RXYK01000009">
    <property type="protein sequence ID" value="RTY37555.1"/>
    <property type="molecule type" value="Genomic_DNA"/>
</dbReference>
<keyword evidence="7" id="KW-0131">Cell cycle</keyword>
<dbReference type="PRINTS" id="PR01021">
    <property type="entry name" value="OMPADOMAIN"/>
</dbReference>
<evidence type="ECO:0000256" key="9">
    <source>
        <dbReference type="SAM" id="SignalP"/>
    </source>
</evidence>
<evidence type="ECO:0000313" key="12">
    <source>
        <dbReference type="EMBL" id="RTY37555.1"/>
    </source>
</evidence>
<evidence type="ECO:0000259" key="10">
    <source>
        <dbReference type="PROSITE" id="PS51123"/>
    </source>
</evidence>
<evidence type="ECO:0000256" key="1">
    <source>
        <dbReference type="ARBA" id="ARBA00022618"/>
    </source>
</evidence>
<dbReference type="InterPro" id="IPR050330">
    <property type="entry name" value="Bact_OuterMem_StrucFunc"/>
</dbReference>
<keyword evidence="1" id="KW-0132">Cell division</keyword>
<dbReference type="InterPro" id="IPR006664">
    <property type="entry name" value="OMP_bac"/>
</dbReference>
<protein>
    <recommendedName>
        <fullName evidence="8">Peptidoglycan-associated lipoprotein</fullName>
        <shortName evidence="8">PAL</shortName>
    </recommendedName>
</protein>
<feature type="signal peptide" evidence="9">
    <location>
        <begin position="1"/>
        <end position="26"/>
    </location>
</feature>
<dbReference type="PANTHER" id="PTHR30329:SF21">
    <property type="entry name" value="LIPOPROTEIN YIAD-RELATED"/>
    <property type="match status" value="1"/>
</dbReference>
<evidence type="ECO:0000313" key="14">
    <source>
        <dbReference type="Proteomes" id="UP000327458"/>
    </source>
</evidence>
<dbReference type="PANTHER" id="PTHR30329">
    <property type="entry name" value="STATOR ELEMENT OF FLAGELLAR MOTOR COMPLEX"/>
    <property type="match status" value="1"/>
</dbReference>
<keyword evidence="2 8" id="KW-0732">Signal</keyword>
<dbReference type="Proteomes" id="UP000279908">
    <property type="component" value="Unassembled WGS sequence"/>
</dbReference>
<sequence>MKHTMKGLLALLLMITAGCSSKSAVAPTDTADTYTPPAAPPAAVVSTPSGYGFDEYQTGPLGDVFYEFDSSELSADAEDQLKQNAAWMGANAAAATLVEGHCDERGTSEYNIALGERRAGNAKEYMVRLGVPAASIETMSYGEEKPFAPGHDESAWSKNRRAHFVLK</sequence>
<keyword evidence="6 8" id="KW-0449">Lipoprotein</keyword>
<keyword evidence="4 8" id="KW-0564">Palmitate</keyword>
<dbReference type="InterPro" id="IPR039001">
    <property type="entry name" value="Pal"/>
</dbReference>
<evidence type="ECO:0000313" key="13">
    <source>
        <dbReference type="Proteomes" id="UP000279908"/>
    </source>
</evidence>
<dbReference type="InterPro" id="IPR006665">
    <property type="entry name" value="OmpA-like"/>
</dbReference>
<dbReference type="HAMAP" id="MF_02204">
    <property type="entry name" value="Pal"/>
    <property type="match status" value="1"/>
</dbReference>
<name>A0A3S0NZ05_CHLPH</name>
<reference evidence="12 13" key="1">
    <citation type="submission" date="2018-12" db="EMBL/GenBank/DDBJ databases">
        <authorList>
            <person name="Lunina O.N."/>
            <person name="Grouzdev D.S."/>
            <person name="Gorlenko V.M."/>
            <person name="Savvichev A.S."/>
        </authorList>
    </citation>
    <scope>NUCLEOTIDE SEQUENCE [LARGE SCALE GENOMIC DNA]</scope>
    <source>
        <strain evidence="12 13">BrKhr-17</strain>
    </source>
</reference>
<comment type="similarity">
    <text evidence="8">Belongs to the Pal lipoprotein family.</text>
</comment>
<dbReference type="NCBIfam" id="TIGR02802">
    <property type="entry name" value="Pal_lipo"/>
    <property type="match status" value="1"/>
</dbReference>
<evidence type="ECO:0000256" key="7">
    <source>
        <dbReference type="ARBA" id="ARBA00023306"/>
    </source>
</evidence>
<feature type="domain" description="OmpA-like" evidence="10">
    <location>
        <begin position="53"/>
        <end position="167"/>
    </location>
</feature>
<dbReference type="InterPro" id="IPR036737">
    <property type="entry name" value="OmpA-like_sf"/>
</dbReference>
<accession>A0A3S0NZ05</accession>
<evidence type="ECO:0000256" key="3">
    <source>
        <dbReference type="ARBA" id="ARBA00023136"/>
    </source>
</evidence>
<dbReference type="PROSITE" id="PS51257">
    <property type="entry name" value="PROKAR_LIPOPROTEIN"/>
    <property type="match status" value="1"/>
</dbReference>
<evidence type="ECO:0000256" key="4">
    <source>
        <dbReference type="ARBA" id="ARBA00023139"/>
    </source>
</evidence>
<organism evidence="12 13">
    <name type="scientific">Chlorobium phaeovibrioides</name>
    <dbReference type="NCBI Taxonomy" id="1094"/>
    <lineage>
        <taxon>Bacteria</taxon>
        <taxon>Pseudomonadati</taxon>
        <taxon>Chlorobiota</taxon>
        <taxon>Chlorobiia</taxon>
        <taxon>Chlorobiales</taxon>
        <taxon>Chlorobiaceae</taxon>
        <taxon>Chlorobium/Pelodictyon group</taxon>
        <taxon>Chlorobium</taxon>
    </lineage>
</organism>
<dbReference type="Pfam" id="PF00691">
    <property type="entry name" value="OmpA"/>
    <property type="match status" value="1"/>
</dbReference>
<dbReference type="CDD" id="cd07185">
    <property type="entry name" value="OmpA_C-like"/>
    <property type="match status" value="1"/>
</dbReference>
<dbReference type="SUPFAM" id="SSF103088">
    <property type="entry name" value="OmpA-like"/>
    <property type="match status" value="1"/>
</dbReference>
<dbReference type="RefSeq" id="WP_126384682.1">
    <property type="nucleotide sequence ID" value="NZ_RXYK01000009.1"/>
</dbReference>
<evidence type="ECO:0000256" key="5">
    <source>
        <dbReference type="ARBA" id="ARBA00023237"/>
    </source>
</evidence>
<comment type="caution">
    <text evidence="12">The sequence shown here is derived from an EMBL/GenBank/DDBJ whole genome shotgun (WGS) entry which is preliminary data.</text>
</comment>
<dbReference type="AlphaFoldDB" id="A0A3S0NZ05"/>
<comment type="subcellular location">
    <subcellularLocation>
        <location evidence="8">Cell outer membrane</location>
        <topology evidence="8">Lipid-anchor</topology>
    </subcellularLocation>
</comment>
<proteinExistence type="inferred from homology"/>
<keyword evidence="5 8" id="KW-0998">Cell outer membrane</keyword>
<dbReference type="InterPro" id="IPR014169">
    <property type="entry name" value="Pal_lipo_C"/>
</dbReference>
<dbReference type="PROSITE" id="PS51123">
    <property type="entry name" value="OMPA_2"/>
    <property type="match status" value="1"/>
</dbReference>
<feature type="chain" id="PRO_5033396441" description="Peptidoglycan-associated lipoprotein" evidence="9">
    <location>
        <begin position="27"/>
        <end position="167"/>
    </location>
</feature>
<dbReference type="Gene3D" id="3.30.1330.60">
    <property type="entry name" value="OmpA-like domain"/>
    <property type="match status" value="1"/>
</dbReference>
<evidence type="ECO:0000256" key="2">
    <source>
        <dbReference type="ARBA" id="ARBA00022729"/>
    </source>
</evidence>
<reference evidence="11 14" key="2">
    <citation type="submission" date="2019-07" db="EMBL/GenBank/DDBJ databases">
        <title>Draft genome Sequence of Chlorobium phaeovibrioides sp. strain PhvTcv-s14, from the Phylum Chlorobi.</title>
        <authorList>
            <person name="Babenko V."/>
            <person name="Boldyreva D."/>
            <person name="Kanygina A."/>
            <person name="Selezneva O."/>
            <person name="Akopiyan T."/>
            <person name="Lunina O."/>
        </authorList>
    </citation>
    <scope>NUCLEOTIDE SEQUENCE [LARGE SCALE GENOMIC DNA]</scope>
    <source>
        <strain evidence="11 14">GrTcv12</strain>
    </source>
</reference>
<keyword evidence="3 8" id="KW-0472">Membrane</keyword>
<gene>
    <name evidence="8 12" type="primary">pal</name>
    <name evidence="12" type="ORF">EKD02_06905</name>
    <name evidence="11" type="ORF">FP507_06975</name>
</gene>
<evidence type="ECO:0000256" key="8">
    <source>
        <dbReference type="HAMAP-Rule" id="MF_02204"/>
    </source>
</evidence>
<dbReference type="GO" id="GO:0051301">
    <property type="term" value="P:cell division"/>
    <property type="evidence" value="ECO:0007669"/>
    <property type="project" value="UniProtKB-KW"/>
</dbReference>
<dbReference type="Proteomes" id="UP000327458">
    <property type="component" value="Unassembled WGS sequence"/>
</dbReference>